<sequence length="199" mass="21149">MKILLKSVMRALSIVTVSPLLFIDLLLRPIAGDGAFAACSQFLSLFPGKTGSYLRVAFYRMAMRSCAEDTYIGFGTLFSQRDTVIGSGVYIGPQCNIGSCHIGKDTLIASGVHIMSGTGQHRFDDLETPIRDQGGQFDMISIGEDCWIGNAALVMADVGDGSVIGAGSVVTKDVDPMSIAAGHPARVLRSRIRDAATET</sequence>
<dbReference type="Proteomes" id="UP000019205">
    <property type="component" value="Chromosome"/>
</dbReference>
<dbReference type="InterPro" id="IPR051159">
    <property type="entry name" value="Hexapeptide_acetyltransf"/>
</dbReference>
<reference evidence="1 2" key="1">
    <citation type="journal article" date="2007" name="Proc. Natl. Acad. Sci. U.S.A.">
        <title>Characterization of a marine gammaproteobacterium capable of aerobic anoxygenic photosynthesis.</title>
        <authorList>
            <person name="Fuchs B.M."/>
            <person name="Spring S."/>
            <person name="Teeling H."/>
            <person name="Quast C."/>
            <person name="Wulf J."/>
            <person name="Schattenhofer M."/>
            <person name="Yan S."/>
            <person name="Ferriera S."/>
            <person name="Johnson J."/>
            <person name="Glockner F.O."/>
            <person name="Amann R."/>
        </authorList>
    </citation>
    <scope>NUCLEOTIDE SEQUENCE [LARGE SCALE GENOMIC DNA]</scope>
    <source>
        <strain evidence="1">KT71</strain>
    </source>
</reference>
<dbReference type="eggNOG" id="COG0110">
    <property type="taxonomic scope" value="Bacteria"/>
</dbReference>
<protein>
    <submittedName>
        <fullName evidence="1">Bacterial transferase hexapeptide (Six repeat proteins)</fullName>
    </submittedName>
</protein>
<dbReference type="Gene3D" id="2.160.10.10">
    <property type="entry name" value="Hexapeptide repeat proteins"/>
    <property type="match status" value="1"/>
</dbReference>
<dbReference type="AlphaFoldDB" id="A4A570"/>
<reference evidence="1 2" key="2">
    <citation type="journal article" date="2009" name="PLoS ONE">
        <title>The photosynthetic apparatus and its regulation in the aerobic gammaproteobacterium Congregibacter litoralis gen. nov., sp. nov.</title>
        <authorList>
            <person name="Spring S."/>
            <person name="Lunsdorf H."/>
            <person name="Fuchs B.M."/>
            <person name="Tindall B.J."/>
        </authorList>
    </citation>
    <scope>NUCLEOTIDE SEQUENCE [LARGE SCALE GENOMIC DNA]</scope>
    <source>
        <strain evidence="1">KT71</strain>
    </source>
</reference>
<name>A4A570_9GAMM</name>
<dbReference type="PANTHER" id="PTHR23416">
    <property type="entry name" value="SIALIC ACID SYNTHASE-RELATED"/>
    <property type="match status" value="1"/>
</dbReference>
<dbReference type="OrthoDB" id="9815592at2"/>
<proteinExistence type="predicted"/>
<evidence type="ECO:0000313" key="2">
    <source>
        <dbReference type="Proteomes" id="UP000019205"/>
    </source>
</evidence>
<dbReference type="CDD" id="cd04647">
    <property type="entry name" value="LbH_MAT_like"/>
    <property type="match status" value="1"/>
</dbReference>
<dbReference type="STRING" id="314285.KT71_09947"/>
<dbReference type="EMBL" id="AAOA02000003">
    <property type="protein sequence ID" value="EAQ98941.1"/>
    <property type="molecule type" value="Genomic_DNA"/>
</dbReference>
<keyword evidence="2" id="KW-1185">Reference proteome</keyword>
<comment type="caution">
    <text evidence="1">The sequence shown here is derived from an EMBL/GenBank/DDBJ whole genome shotgun (WGS) entry which is preliminary data.</text>
</comment>
<dbReference type="Pfam" id="PF14602">
    <property type="entry name" value="Hexapep_2"/>
    <property type="match status" value="1"/>
</dbReference>
<dbReference type="InterPro" id="IPR001451">
    <property type="entry name" value="Hexapep"/>
</dbReference>
<organism evidence="1 2">
    <name type="scientific">Congregibacter litoralis KT71</name>
    <dbReference type="NCBI Taxonomy" id="314285"/>
    <lineage>
        <taxon>Bacteria</taxon>
        <taxon>Pseudomonadati</taxon>
        <taxon>Pseudomonadota</taxon>
        <taxon>Gammaproteobacteria</taxon>
        <taxon>Cellvibrionales</taxon>
        <taxon>Halieaceae</taxon>
        <taxon>Congregibacter</taxon>
    </lineage>
</organism>
<dbReference type="PANTHER" id="PTHR23416:SF78">
    <property type="entry name" value="LIPOPOLYSACCHARIDE BIOSYNTHESIS O-ACETYL TRANSFERASE WBBJ-RELATED"/>
    <property type="match status" value="1"/>
</dbReference>
<dbReference type="Pfam" id="PF00132">
    <property type="entry name" value="Hexapep"/>
    <property type="match status" value="1"/>
</dbReference>
<dbReference type="RefSeq" id="WP_008294417.1">
    <property type="nucleotide sequence ID" value="NZ_CM002299.1"/>
</dbReference>
<dbReference type="InterPro" id="IPR011004">
    <property type="entry name" value="Trimer_LpxA-like_sf"/>
</dbReference>
<keyword evidence="1" id="KW-0808">Transferase</keyword>
<dbReference type="GO" id="GO:0016740">
    <property type="term" value="F:transferase activity"/>
    <property type="evidence" value="ECO:0007669"/>
    <property type="project" value="UniProtKB-KW"/>
</dbReference>
<dbReference type="HOGENOM" id="CLU_051638_7_3_6"/>
<dbReference type="SUPFAM" id="SSF51161">
    <property type="entry name" value="Trimeric LpxA-like enzymes"/>
    <property type="match status" value="1"/>
</dbReference>
<gene>
    <name evidence="1" type="ORF">KT71_09947</name>
</gene>
<accession>A4A570</accession>
<evidence type="ECO:0000313" key="1">
    <source>
        <dbReference type="EMBL" id="EAQ98941.1"/>
    </source>
</evidence>